<dbReference type="AlphaFoldDB" id="A0A972VW53"/>
<keyword evidence="1" id="KW-0560">Oxidoreductase</keyword>
<name>A0A972VW53_9GAMM</name>
<gene>
    <name evidence="4" type="ORF">HQ497_04675</name>
</gene>
<reference evidence="4" key="1">
    <citation type="submission" date="2020-05" db="EMBL/GenBank/DDBJ databases">
        <title>Sulfur intermediates as new biogeochemical hubs in an aquatic model microbial ecosystem.</title>
        <authorList>
            <person name="Vigneron A."/>
        </authorList>
    </citation>
    <scope>NUCLEOTIDE SEQUENCE</scope>
    <source>
        <strain evidence="4">Bin.250</strain>
    </source>
</reference>
<proteinExistence type="predicted"/>
<dbReference type="Pfam" id="PF02826">
    <property type="entry name" value="2-Hacid_dh_C"/>
    <property type="match status" value="1"/>
</dbReference>
<feature type="domain" description="D-isomer specific 2-hydroxyacid dehydrogenase NAD-binding" evidence="3">
    <location>
        <begin position="116"/>
        <end position="295"/>
    </location>
</feature>
<dbReference type="GO" id="GO:0051287">
    <property type="term" value="F:NAD binding"/>
    <property type="evidence" value="ECO:0007669"/>
    <property type="project" value="InterPro"/>
</dbReference>
<accession>A0A972VW53</accession>
<evidence type="ECO:0000313" key="5">
    <source>
        <dbReference type="Proteomes" id="UP000754644"/>
    </source>
</evidence>
<evidence type="ECO:0000256" key="2">
    <source>
        <dbReference type="ARBA" id="ARBA00023027"/>
    </source>
</evidence>
<evidence type="ECO:0000259" key="3">
    <source>
        <dbReference type="Pfam" id="PF02826"/>
    </source>
</evidence>
<dbReference type="Gene3D" id="3.40.50.720">
    <property type="entry name" value="NAD(P)-binding Rossmann-like Domain"/>
    <property type="match status" value="2"/>
</dbReference>
<dbReference type="InterPro" id="IPR036291">
    <property type="entry name" value="NAD(P)-bd_dom_sf"/>
</dbReference>
<dbReference type="Proteomes" id="UP000754644">
    <property type="component" value="Unassembled WGS sequence"/>
</dbReference>
<evidence type="ECO:0000256" key="1">
    <source>
        <dbReference type="ARBA" id="ARBA00023002"/>
    </source>
</evidence>
<comment type="caution">
    <text evidence="4">The sequence shown here is derived from an EMBL/GenBank/DDBJ whole genome shotgun (WGS) entry which is preliminary data.</text>
</comment>
<dbReference type="GO" id="GO:0016491">
    <property type="term" value="F:oxidoreductase activity"/>
    <property type="evidence" value="ECO:0007669"/>
    <property type="project" value="UniProtKB-KW"/>
</dbReference>
<dbReference type="InterPro" id="IPR006140">
    <property type="entry name" value="D-isomer_DH_NAD-bd"/>
</dbReference>
<dbReference type="PANTHER" id="PTHR43333:SF1">
    <property type="entry name" value="D-ISOMER SPECIFIC 2-HYDROXYACID DEHYDROGENASE NAD-BINDING DOMAIN-CONTAINING PROTEIN"/>
    <property type="match status" value="1"/>
</dbReference>
<dbReference type="EMBL" id="JABMOJ010000170">
    <property type="protein sequence ID" value="NQV64641.1"/>
    <property type="molecule type" value="Genomic_DNA"/>
</dbReference>
<organism evidence="4 5">
    <name type="scientific">SAR86 cluster bacterium</name>
    <dbReference type="NCBI Taxonomy" id="2030880"/>
    <lineage>
        <taxon>Bacteria</taxon>
        <taxon>Pseudomonadati</taxon>
        <taxon>Pseudomonadota</taxon>
        <taxon>Gammaproteobacteria</taxon>
        <taxon>SAR86 cluster</taxon>
    </lineage>
</organism>
<keyword evidence="2" id="KW-0520">NAD</keyword>
<protein>
    <submittedName>
        <fullName evidence="4">D-2-hydroxyacid dehydrogenase</fullName>
    </submittedName>
</protein>
<dbReference type="SUPFAM" id="SSF52283">
    <property type="entry name" value="Formate/glycerate dehydrogenase catalytic domain-like"/>
    <property type="match status" value="1"/>
</dbReference>
<sequence>MTTTIHRTTPHRLHVYLVADEVAFHFSADHYRLLQQQLPDWEIIKLTSEAELLQALPEIELLDTWRFDAHWYAKAPALKHIFTPAAGHDWIQQDPAGKVIISQGTFHGSMIAETMLGLMLHFNRRISAMLALQQQHQWDRNRQQNSPLLSSQTVVIIGFGSIGKFCARYLTQLGTRVYAHQRSCSSGVDPDSGAEYISAESLNDCLAEADHVVLLLPGGEQTQGFMNRERLKSIKTGAYLYNFGRGTTLPTSNLLWALTHTGIRGAGVDVTEIEPLPTDSPLWDHPDVVVLPHSACIFKEYMSLHIQELRTLLDKVQA</sequence>
<evidence type="ECO:0000313" key="4">
    <source>
        <dbReference type="EMBL" id="NQV64641.1"/>
    </source>
</evidence>
<dbReference type="PANTHER" id="PTHR43333">
    <property type="entry name" value="2-HACID_DH_C DOMAIN-CONTAINING PROTEIN"/>
    <property type="match status" value="1"/>
</dbReference>
<dbReference type="SUPFAM" id="SSF51735">
    <property type="entry name" value="NAD(P)-binding Rossmann-fold domains"/>
    <property type="match status" value="1"/>
</dbReference>